<reference evidence="1" key="1">
    <citation type="submission" date="2023-07" db="EMBL/GenBank/DDBJ databases">
        <title>draft genome sequence of fig (Ficus carica).</title>
        <authorList>
            <person name="Takahashi T."/>
            <person name="Nishimura K."/>
        </authorList>
    </citation>
    <scope>NUCLEOTIDE SEQUENCE</scope>
</reference>
<accession>A0AA88DNL3</accession>
<dbReference type="EMBL" id="BTGU01000080">
    <property type="protein sequence ID" value="GMN58648.1"/>
    <property type="molecule type" value="Genomic_DNA"/>
</dbReference>
<keyword evidence="2" id="KW-1185">Reference proteome</keyword>
<evidence type="ECO:0000313" key="1">
    <source>
        <dbReference type="EMBL" id="GMN58648.1"/>
    </source>
</evidence>
<comment type="caution">
    <text evidence="1">The sequence shown here is derived from an EMBL/GenBank/DDBJ whole genome shotgun (WGS) entry which is preliminary data.</text>
</comment>
<sequence>MIETPVEVIWMEGIELRVRTIWRENRGQLKGSQLKVTREETYVRLVGLHGTPIGGSDGCRMISKLLGCSRISRQMMIVSEFHAELAVFVDGKLPLLDIEVDVRGLGSRASLSAGEVFGSFLD</sequence>
<name>A0AA88DNL3_FICCA</name>
<protein>
    <submittedName>
        <fullName evidence="1">Uncharacterized protein</fullName>
    </submittedName>
</protein>
<dbReference type="Proteomes" id="UP001187192">
    <property type="component" value="Unassembled WGS sequence"/>
</dbReference>
<proteinExistence type="predicted"/>
<organism evidence="1 2">
    <name type="scientific">Ficus carica</name>
    <name type="common">Common fig</name>
    <dbReference type="NCBI Taxonomy" id="3494"/>
    <lineage>
        <taxon>Eukaryota</taxon>
        <taxon>Viridiplantae</taxon>
        <taxon>Streptophyta</taxon>
        <taxon>Embryophyta</taxon>
        <taxon>Tracheophyta</taxon>
        <taxon>Spermatophyta</taxon>
        <taxon>Magnoliopsida</taxon>
        <taxon>eudicotyledons</taxon>
        <taxon>Gunneridae</taxon>
        <taxon>Pentapetalae</taxon>
        <taxon>rosids</taxon>
        <taxon>fabids</taxon>
        <taxon>Rosales</taxon>
        <taxon>Moraceae</taxon>
        <taxon>Ficeae</taxon>
        <taxon>Ficus</taxon>
    </lineage>
</organism>
<dbReference type="AlphaFoldDB" id="A0AA88DNL3"/>
<evidence type="ECO:0000313" key="2">
    <source>
        <dbReference type="Proteomes" id="UP001187192"/>
    </source>
</evidence>
<gene>
    <name evidence="1" type="ORF">TIFTF001_027741</name>
</gene>